<gene>
    <name evidence="1" type="ORF">KM295_10765</name>
</gene>
<comment type="caution">
    <text evidence="1">The sequence shown here is derived from an EMBL/GenBank/DDBJ whole genome shotgun (WGS) entry which is preliminary data.</text>
</comment>
<organism evidence="1 2">
    <name type="scientific">Natronomonas aquatica</name>
    <dbReference type="NCBI Taxonomy" id="2841590"/>
    <lineage>
        <taxon>Archaea</taxon>
        <taxon>Methanobacteriati</taxon>
        <taxon>Methanobacteriota</taxon>
        <taxon>Stenosarchaea group</taxon>
        <taxon>Halobacteria</taxon>
        <taxon>Halobacteriales</taxon>
        <taxon>Natronomonadaceae</taxon>
        <taxon>Natronomonas</taxon>
    </lineage>
</organism>
<dbReference type="PANTHER" id="PTHR43857:SF1">
    <property type="entry name" value="YJGH FAMILY PROTEIN"/>
    <property type="match status" value="1"/>
</dbReference>
<dbReference type="Gene3D" id="3.30.1330.40">
    <property type="entry name" value="RutC-like"/>
    <property type="match status" value="1"/>
</dbReference>
<dbReference type="InterPro" id="IPR006175">
    <property type="entry name" value="YjgF/YER057c/UK114"/>
</dbReference>
<evidence type="ECO:0000313" key="2">
    <source>
        <dbReference type="Proteomes" id="UP001139494"/>
    </source>
</evidence>
<dbReference type="InterPro" id="IPR035959">
    <property type="entry name" value="RutC-like_sf"/>
</dbReference>
<accession>A0A9R1D7P7</accession>
<dbReference type="Proteomes" id="UP001139494">
    <property type="component" value="Unassembled WGS sequence"/>
</dbReference>
<keyword evidence="2" id="KW-1185">Reference proteome</keyword>
<dbReference type="RefSeq" id="WP_256029981.1">
    <property type="nucleotide sequence ID" value="NZ_JAHLKM010000014.1"/>
</dbReference>
<dbReference type="PANTHER" id="PTHR43857">
    <property type="entry name" value="BLR7761 PROTEIN"/>
    <property type="match status" value="1"/>
</dbReference>
<dbReference type="AlphaFoldDB" id="A0A9R1D7P7"/>
<dbReference type="CDD" id="cd00448">
    <property type="entry name" value="YjgF_YER057c_UK114_family"/>
    <property type="match status" value="1"/>
</dbReference>
<protein>
    <submittedName>
        <fullName evidence="1">RidA family protein</fullName>
    </submittedName>
</protein>
<reference evidence="1" key="1">
    <citation type="journal article" date="2023" name="Front. Microbiol.">
        <title>Genomic-based phylogenetic and metabolic analyses of the genus Natronomonas, and description of Natronomonas aquatica sp. nov.</title>
        <authorList>
            <person name="Garcia-Roldan A."/>
            <person name="Duran-Viseras A."/>
            <person name="de la Haba R.R."/>
            <person name="Corral P."/>
            <person name="Sanchez-Porro C."/>
            <person name="Ventosa A."/>
        </authorList>
    </citation>
    <scope>NUCLEOTIDE SEQUENCE</scope>
    <source>
        <strain evidence="1">F2-12</strain>
    </source>
</reference>
<proteinExistence type="predicted"/>
<dbReference type="Pfam" id="PF01042">
    <property type="entry name" value="Ribonuc_L-PSP"/>
    <property type="match status" value="1"/>
</dbReference>
<name>A0A9R1D7P7_9EURY</name>
<evidence type="ECO:0000313" key="1">
    <source>
        <dbReference type="EMBL" id="MCQ4333955.1"/>
    </source>
</evidence>
<dbReference type="EMBL" id="JAHLKM010000014">
    <property type="protein sequence ID" value="MCQ4333955.1"/>
    <property type="molecule type" value="Genomic_DNA"/>
</dbReference>
<sequence length="140" mass="15812">MRKEIINPETGDWAEHEVAYAEGVAVQLPGAKRVFLSGIVAEGETIEAQTRSTLEYIEGLLSEYGGGMEDVVRVRVFISRPQMDEETLETVHDVRNEFFLREHLPASTLVEVEDLVDDDYMIEIDADAVIPEEGWETEQV</sequence>
<dbReference type="SUPFAM" id="SSF55298">
    <property type="entry name" value="YjgF-like"/>
    <property type="match status" value="1"/>
</dbReference>